<evidence type="ECO:0000256" key="4">
    <source>
        <dbReference type="PIRSR" id="PIRSR000105-1"/>
    </source>
</evidence>
<dbReference type="InterPro" id="IPR022694">
    <property type="entry name" value="3-OHacyl-CoA_DH"/>
</dbReference>
<dbReference type="GO" id="GO:0016616">
    <property type="term" value="F:oxidoreductase activity, acting on the CH-OH group of donors, NAD or NADP as acceptor"/>
    <property type="evidence" value="ECO:0007669"/>
    <property type="project" value="InterPro"/>
</dbReference>
<evidence type="ECO:0000256" key="5">
    <source>
        <dbReference type="SAM" id="Phobius"/>
    </source>
</evidence>
<keyword evidence="5" id="KW-0472">Membrane</keyword>
<comment type="caution">
    <text evidence="8">The sequence shown here is derived from an EMBL/GenBank/DDBJ whole genome shotgun (WGS) entry which is preliminary data.</text>
</comment>
<dbReference type="InterPro" id="IPR013328">
    <property type="entry name" value="6PGD_dom2"/>
</dbReference>
<reference evidence="8" key="1">
    <citation type="journal article" date="2021" name="PeerJ">
        <title>Extensive microbial diversity within the chicken gut microbiome revealed by metagenomics and culture.</title>
        <authorList>
            <person name="Gilroy R."/>
            <person name="Ravi A."/>
            <person name="Getino M."/>
            <person name="Pursley I."/>
            <person name="Horton D.L."/>
            <person name="Alikhan N.F."/>
            <person name="Baker D."/>
            <person name="Gharbi K."/>
            <person name="Hall N."/>
            <person name="Watson M."/>
            <person name="Adriaenssens E.M."/>
            <person name="Foster-Nyarko E."/>
            <person name="Jarju S."/>
            <person name="Secka A."/>
            <person name="Antonio M."/>
            <person name="Oren A."/>
            <person name="Chaudhuri R.R."/>
            <person name="La Ragione R."/>
            <person name="Hildebrand F."/>
            <person name="Pallen M.J."/>
        </authorList>
    </citation>
    <scope>NUCLEOTIDE SEQUENCE</scope>
    <source>
        <strain evidence="8">CHK180-15479</strain>
    </source>
</reference>
<dbReference type="GO" id="GO:0006631">
    <property type="term" value="P:fatty acid metabolic process"/>
    <property type="evidence" value="ECO:0007669"/>
    <property type="project" value="InterPro"/>
</dbReference>
<dbReference type="Pfam" id="PF02737">
    <property type="entry name" value="3HCDH_N"/>
    <property type="match status" value="1"/>
</dbReference>
<dbReference type="PIRSF" id="PIRSF000105">
    <property type="entry name" value="HCDH"/>
    <property type="match status" value="1"/>
</dbReference>
<dbReference type="Gene3D" id="1.10.1040.10">
    <property type="entry name" value="N-(1-d-carboxylethyl)-l-norvaline Dehydrogenase, domain 2"/>
    <property type="match status" value="1"/>
</dbReference>
<dbReference type="SUPFAM" id="SSF48179">
    <property type="entry name" value="6-phosphogluconate dehydrogenase C-terminal domain-like"/>
    <property type="match status" value="1"/>
</dbReference>
<evidence type="ECO:0000256" key="3">
    <source>
        <dbReference type="ARBA" id="ARBA00023002"/>
    </source>
</evidence>
<name>A0A9D2MZH7_9FIRM</name>
<keyword evidence="5" id="KW-1133">Transmembrane helix</keyword>
<evidence type="ECO:0000313" key="9">
    <source>
        <dbReference type="Proteomes" id="UP000823910"/>
    </source>
</evidence>
<keyword evidence="3" id="KW-0560">Oxidoreductase</keyword>
<evidence type="ECO:0000256" key="1">
    <source>
        <dbReference type="ARBA" id="ARBA00005086"/>
    </source>
</evidence>
<feature type="site" description="Important for catalytic activity" evidence="4">
    <location>
        <position position="145"/>
    </location>
</feature>
<dbReference type="InterPro" id="IPR036291">
    <property type="entry name" value="NAD(P)-bd_dom_sf"/>
</dbReference>
<dbReference type="Gene3D" id="3.40.50.720">
    <property type="entry name" value="NAD(P)-binding Rossmann-like Domain"/>
    <property type="match status" value="1"/>
</dbReference>
<dbReference type="SUPFAM" id="SSF51735">
    <property type="entry name" value="NAD(P)-binding Rossmann-fold domains"/>
    <property type="match status" value="1"/>
</dbReference>
<dbReference type="InterPro" id="IPR006108">
    <property type="entry name" value="3HC_DH_C"/>
</dbReference>
<gene>
    <name evidence="8" type="ORF">H9704_08600</name>
</gene>
<protein>
    <submittedName>
        <fullName evidence="8">3-hydroxyacyl-CoA dehydrogenase family protein</fullName>
    </submittedName>
</protein>
<dbReference type="PANTHER" id="PTHR48075">
    <property type="entry name" value="3-HYDROXYACYL-COA DEHYDROGENASE FAMILY PROTEIN"/>
    <property type="match status" value="1"/>
</dbReference>
<proteinExistence type="inferred from homology"/>
<sequence length="334" mass="37093">MRNPDVTEWEIAVLGAGTMGLCIAQLFAMNGHRVRLYNRTPANLEKAVKQIESNLHTLVEMGQIGETLIGETLGNIRGGSDLKEAVTSADFVIENVAEREELKKEIFARLDEYCGPDVIFASDTSTMNIYEFITVSHPERLMISHFFNPAHVMPLVELVRGPETSDETVEAVKALMESVGKKTAVLNKAIPGFILNRITMAVFREASYIAENGWATPEDIDKAITSTFGPRYAFEGPFGLSDFAGIDVYERLGTLLPPVLNSSTECPEILRGMVSRGELGVKSGKGFYTYGDAEEARRARDTHIMKMIAAIRKVDEEMEAQAEKKRRRTGRHCK</sequence>
<organism evidence="8 9">
    <name type="scientific">Candidatus Enterocloster excrementipullorum</name>
    <dbReference type="NCBI Taxonomy" id="2838559"/>
    <lineage>
        <taxon>Bacteria</taxon>
        <taxon>Bacillati</taxon>
        <taxon>Bacillota</taxon>
        <taxon>Clostridia</taxon>
        <taxon>Lachnospirales</taxon>
        <taxon>Lachnospiraceae</taxon>
        <taxon>Enterocloster</taxon>
    </lineage>
</organism>
<evidence type="ECO:0000256" key="2">
    <source>
        <dbReference type="ARBA" id="ARBA00009463"/>
    </source>
</evidence>
<dbReference type="Proteomes" id="UP000823910">
    <property type="component" value="Unassembled WGS sequence"/>
</dbReference>
<keyword evidence="5" id="KW-0812">Transmembrane</keyword>
<dbReference type="InterPro" id="IPR006176">
    <property type="entry name" value="3-OHacyl-CoA_DH_NAD-bd"/>
</dbReference>
<dbReference type="AlphaFoldDB" id="A0A9D2MZH7"/>
<dbReference type="InterPro" id="IPR008927">
    <property type="entry name" value="6-PGluconate_DH-like_C_sf"/>
</dbReference>
<feature type="domain" description="3-hydroxyacyl-CoA dehydrogenase NAD binding" evidence="7">
    <location>
        <begin position="11"/>
        <end position="187"/>
    </location>
</feature>
<evidence type="ECO:0000259" key="6">
    <source>
        <dbReference type="Pfam" id="PF00725"/>
    </source>
</evidence>
<reference evidence="8" key="2">
    <citation type="submission" date="2021-04" db="EMBL/GenBank/DDBJ databases">
        <authorList>
            <person name="Gilroy R."/>
        </authorList>
    </citation>
    <scope>NUCLEOTIDE SEQUENCE</scope>
    <source>
        <strain evidence="8">CHK180-15479</strain>
    </source>
</reference>
<comment type="similarity">
    <text evidence="2">Belongs to the 3-hydroxyacyl-CoA dehydrogenase family.</text>
</comment>
<evidence type="ECO:0000259" key="7">
    <source>
        <dbReference type="Pfam" id="PF02737"/>
    </source>
</evidence>
<dbReference type="Pfam" id="PF00725">
    <property type="entry name" value="3HCDH"/>
    <property type="match status" value="1"/>
</dbReference>
<dbReference type="PANTHER" id="PTHR48075:SF5">
    <property type="entry name" value="3-HYDROXYBUTYRYL-COA DEHYDROGENASE"/>
    <property type="match status" value="1"/>
</dbReference>
<comment type="pathway">
    <text evidence="1">Lipid metabolism; butanoate metabolism.</text>
</comment>
<dbReference type="GO" id="GO:0070403">
    <property type="term" value="F:NAD+ binding"/>
    <property type="evidence" value="ECO:0007669"/>
    <property type="project" value="InterPro"/>
</dbReference>
<feature type="domain" description="3-hydroxyacyl-CoA dehydrogenase C-terminal" evidence="6">
    <location>
        <begin position="192"/>
        <end position="290"/>
    </location>
</feature>
<evidence type="ECO:0000313" key="8">
    <source>
        <dbReference type="EMBL" id="HJC06198.1"/>
    </source>
</evidence>
<dbReference type="EMBL" id="DWWT01000039">
    <property type="protein sequence ID" value="HJC06198.1"/>
    <property type="molecule type" value="Genomic_DNA"/>
</dbReference>
<accession>A0A9D2MZH7</accession>
<feature type="transmembrane region" description="Helical" evidence="5">
    <location>
        <begin position="12"/>
        <end position="29"/>
    </location>
</feature>